<dbReference type="AlphaFoldDB" id="A0AAV8PCQ2"/>
<accession>A0AAV8PCQ2</accession>
<reference evidence="1 2" key="1">
    <citation type="submission" date="2022-12" db="EMBL/GenBank/DDBJ databases">
        <title>Chromosome-scale assembly of the Ensete ventricosum genome.</title>
        <authorList>
            <person name="Dussert Y."/>
            <person name="Stocks J."/>
            <person name="Wendawek A."/>
            <person name="Woldeyes F."/>
            <person name="Nichols R.A."/>
            <person name="Borrell J.S."/>
        </authorList>
    </citation>
    <scope>NUCLEOTIDE SEQUENCE [LARGE SCALE GENOMIC DNA]</scope>
    <source>
        <strain evidence="2">cv. Maze</strain>
        <tissue evidence="1">Seeds</tissue>
    </source>
</reference>
<dbReference type="EMBL" id="JAQQAF010000006">
    <property type="protein sequence ID" value="KAJ8479646.1"/>
    <property type="molecule type" value="Genomic_DNA"/>
</dbReference>
<name>A0AAV8PCQ2_ENSVE</name>
<dbReference type="Proteomes" id="UP001222027">
    <property type="component" value="Unassembled WGS sequence"/>
</dbReference>
<keyword evidence="2" id="KW-1185">Reference proteome</keyword>
<comment type="caution">
    <text evidence="1">The sequence shown here is derived from an EMBL/GenBank/DDBJ whole genome shotgun (WGS) entry which is preliminary data.</text>
</comment>
<proteinExistence type="predicted"/>
<organism evidence="1 2">
    <name type="scientific">Ensete ventricosum</name>
    <name type="common">Abyssinian banana</name>
    <name type="synonym">Musa ensete</name>
    <dbReference type="NCBI Taxonomy" id="4639"/>
    <lineage>
        <taxon>Eukaryota</taxon>
        <taxon>Viridiplantae</taxon>
        <taxon>Streptophyta</taxon>
        <taxon>Embryophyta</taxon>
        <taxon>Tracheophyta</taxon>
        <taxon>Spermatophyta</taxon>
        <taxon>Magnoliopsida</taxon>
        <taxon>Liliopsida</taxon>
        <taxon>Zingiberales</taxon>
        <taxon>Musaceae</taxon>
        <taxon>Ensete</taxon>
    </lineage>
</organism>
<sequence length="71" mass="7885">MHERRCLLEDDDVDVRVFVKALVQPSCSIDRYYTGSVPSSAFDVRVASGCQHARRLSDAPITRSSDALVSE</sequence>
<gene>
    <name evidence="1" type="ORF">OPV22_023373</name>
</gene>
<protein>
    <submittedName>
        <fullName evidence="1">Uncharacterized protein</fullName>
    </submittedName>
</protein>
<evidence type="ECO:0000313" key="1">
    <source>
        <dbReference type="EMBL" id="KAJ8479646.1"/>
    </source>
</evidence>
<evidence type="ECO:0000313" key="2">
    <source>
        <dbReference type="Proteomes" id="UP001222027"/>
    </source>
</evidence>